<feature type="domain" description="ABC transmembrane type-1" evidence="8">
    <location>
        <begin position="100"/>
        <end position="311"/>
    </location>
</feature>
<evidence type="ECO:0000256" key="5">
    <source>
        <dbReference type="ARBA" id="ARBA00022989"/>
    </source>
</evidence>
<dbReference type="InterPro" id="IPR035906">
    <property type="entry name" value="MetI-like_sf"/>
</dbReference>
<dbReference type="Gene3D" id="1.10.3720.10">
    <property type="entry name" value="MetI-like"/>
    <property type="match status" value="1"/>
</dbReference>
<dbReference type="Proteomes" id="UP000236434">
    <property type="component" value="Unassembled WGS sequence"/>
</dbReference>
<comment type="caution">
    <text evidence="9">The sequence shown here is derived from an EMBL/GenBank/DDBJ whole genome shotgun (WGS) entry which is preliminary data.</text>
</comment>
<dbReference type="CDD" id="cd06261">
    <property type="entry name" value="TM_PBP2"/>
    <property type="match status" value="1"/>
</dbReference>
<gene>
    <name evidence="9" type="ORF">X929_00115</name>
</gene>
<evidence type="ECO:0000313" key="9">
    <source>
        <dbReference type="EMBL" id="PNR98582.1"/>
    </source>
</evidence>
<reference evidence="9 10" key="1">
    <citation type="submission" date="2013-12" db="EMBL/GenBank/DDBJ databases">
        <title>Comparative genomics of Petrotoga isolates.</title>
        <authorList>
            <person name="Nesbo C.L."/>
            <person name="Charchuk R."/>
            <person name="Chow K."/>
        </authorList>
    </citation>
    <scope>NUCLEOTIDE SEQUENCE [LARGE SCALE GENOMIC DNA]</scope>
    <source>
        <strain evidence="9 10">DSM 13574</strain>
    </source>
</reference>
<name>A0A2K1P721_9BACT</name>
<feature type="transmembrane region" description="Helical" evidence="7">
    <location>
        <begin position="102"/>
        <end position="127"/>
    </location>
</feature>
<dbReference type="AlphaFoldDB" id="A0A2K1P721"/>
<dbReference type="OrthoDB" id="9773221at2"/>
<evidence type="ECO:0000256" key="4">
    <source>
        <dbReference type="ARBA" id="ARBA00022692"/>
    </source>
</evidence>
<feature type="transmembrane region" description="Helical" evidence="7">
    <location>
        <begin position="292"/>
        <end position="318"/>
    </location>
</feature>
<feature type="transmembrane region" description="Helical" evidence="7">
    <location>
        <begin position="189"/>
        <end position="209"/>
    </location>
</feature>
<dbReference type="SUPFAM" id="SSF161098">
    <property type="entry name" value="MetI-like"/>
    <property type="match status" value="1"/>
</dbReference>
<evidence type="ECO:0000259" key="8">
    <source>
        <dbReference type="PROSITE" id="PS50928"/>
    </source>
</evidence>
<feature type="transmembrane region" description="Helical" evidence="7">
    <location>
        <begin position="246"/>
        <end position="272"/>
    </location>
</feature>
<feature type="transmembrane region" description="Helical" evidence="7">
    <location>
        <begin position="148"/>
        <end position="169"/>
    </location>
</feature>
<keyword evidence="4 7" id="KW-0812">Transmembrane</keyword>
<evidence type="ECO:0000256" key="7">
    <source>
        <dbReference type="RuleBase" id="RU363032"/>
    </source>
</evidence>
<keyword evidence="3" id="KW-1003">Cell membrane</keyword>
<dbReference type="InterPro" id="IPR045621">
    <property type="entry name" value="BPD_transp_1_N"/>
</dbReference>
<dbReference type="Pfam" id="PF00528">
    <property type="entry name" value="BPD_transp_1"/>
    <property type="match status" value="1"/>
</dbReference>
<feature type="transmembrane region" description="Helical" evidence="7">
    <location>
        <begin position="7"/>
        <end position="25"/>
    </location>
</feature>
<evidence type="ECO:0000256" key="2">
    <source>
        <dbReference type="ARBA" id="ARBA00022448"/>
    </source>
</evidence>
<comment type="subcellular location">
    <subcellularLocation>
        <location evidence="1 7">Cell membrane</location>
        <topology evidence="1 7">Multi-pass membrane protein</topology>
    </subcellularLocation>
</comment>
<dbReference type="PROSITE" id="PS50928">
    <property type="entry name" value="ABC_TM1"/>
    <property type="match status" value="1"/>
</dbReference>
<protein>
    <submittedName>
        <fullName evidence="9">Peptide ABC transporter permease</fullName>
    </submittedName>
</protein>
<dbReference type="InterPro" id="IPR000515">
    <property type="entry name" value="MetI-like"/>
</dbReference>
<accession>A0A2K1P721</accession>
<dbReference type="EMBL" id="AZRL01000001">
    <property type="protein sequence ID" value="PNR98582.1"/>
    <property type="molecule type" value="Genomic_DNA"/>
</dbReference>
<dbReference type="GO" id="GO:0005886">
    <property type="term" value="C:plasma membrane"/>
    <property type="evidence" value="ECO:0007669"/>
    <property type="project" value="UniProtKB-SubCell"/>
</dbReference>
<dbReference type="GO" id="GO:0055085">
    <property type="term" value="P:transmembrane transport"/>
    <property type="evidence" value="ECO:0007669"/>
    <property type="project" value="InterPro"/>
</dbReference>
<dbReference type="PANTHER" id="PTHR43376">
    <property type="entry name" value="OLIGOPEPTIDE TRANSPORT SYSTEM PERMEASE PROTEIN"/>
    <property type="match status" value="1"/>
</dbReference>
<comment type="similarity">
    <text evidence="7">Belongs to the binding-protein-dependent transport system permease family.</text>
</comment>
<evidence type="ECO:0000256" key="3">
    <source>
        <dbReference type="ARBA" id="ARBA00022475"/>
    </source>
</evidence>
<evidence type="ECO:0000313" key="10">
    <source>
        <dbReference type="Proteomes" id="UP000236434"/>
    </source>
</evidence>
<sequence length="324" mass="36330">MKYLREKIFFFVIALIAALTINFILPRLMPGDPAERILLRMGGEVQPEAVDAMRIALGVDKETPILKQYFSYLKNTLTFNFGVSYSYYPVEVKDLIFSSLPWTIGLVGISTVISFILGTSLGIRAGWKRNTPFDSFVTIIGLIIRGFPYFWLALILLYVFGFMLGAFPLSNAYSTQEFLTGWRFVGSVLYHGFLPALTLVLASLGTWILTMRNNMISTLSEDFIVVAEAKGLKDKEIMNRYAARNALLPSVTSFGLSLGYIVGGALLTEIVFSYPGIGYLMYKGVTSQDYPLMQAIFFIISLSVLLANFLLDFIYIFLDPRTRG</sequence>
<dbReference type="PANTHER" id="PTHR43376:SF1">
    <property type="entry name" value="OLIGOPEPTIDE TRANSPORT SYSTEM PERMEASE PROTEIN"/>
    <property type="match status" value="1"/>
</dbReference>
<keyword evidence="5 7" id="KW-1133">Transmembrane helix</keyword>
<proteinExistence type="inferred from homology"/>
<keyword evidence="6 7" id="KW-0472">Membrane</keyword>
<evidence type="ECO:0000256" key="1">
    <source>
        <dbReference type="ARBA" id="ARBA00004651"/>
    </source>
</evidence>
<evidence type="ECO:0000256" key="6">
    <source>
        <dbReference type="ARBA" id="ARBA00023136"/>
    </source>
</evidence>
<dbReference type="Pfam" id="PF19300">
    <property type="entry name" value="BPD_transp_1_N"/>
    <property type="match status" value="1"/>
</dbReference>
<keyword evidence="2 7" id="KW-0813">Transport</keyword>
<organism evidence="9 10">
    <name type="scientific">Petrotoga olearia DSM 13574</name>
    <dbReference type="NCBI Taxonomy" id="1122955"/>
    <lineage>
        <taxon>Bacteria</taxon>
        <taxon>Thermotogati</taxon>
        <taxon>Thermotogota</taxon>
        <taxon>Thermotogae</taxon>
        <taxon>Petrotogales</taxon>
        <taxon>Petrotogaceae</taxon>
        <taxon>Petrotoga</taxon>
    </lineage>
</organism>
<dbReference type="RefSeq" id="WP_012208321.1">
    <property type="nucleotide sequence ID" value="NZ_AZRL01000001.1"/>
</dbReference>